<dbReference type="SUPFAM" id="SSF81301">
    <property type="entry name" value="Nucleotidyltransferase"/>
    <property type="match status" value="1"/>
</dbReference>
<protein>
    <recommendedName>
        <fullName evidence="1">Polymerase nucleotidyl transferase domain-containing protein</fullName>
    </recommendedName>
</protein>
<sequence length="255" mass="27587">MSEDFLDDLARRLAKLPGVTAVALGGSRAQDQHQPDADYDLGLYYRGRFDPQDLRDCGWPGEVSELGGWGGGVFNGGGWLTVDGQRVDVHYRDLDRIDSILAAAEQGRFVIEPLMFHLAGIPDYLLLAELAINRTLIGELPRPDYPAALRRSAPPVWWGRAEPIFGYALDGAARKGRTTLALGLAAQAVTNAAHAVAAAHGRWVTNEKRLLTIAGLADCDRLITEATADPDTVADVVVRLRDHCAAELPADLASR</sequence>
<feature type="domain" description="Polymerase nucleotidyl transferase" evidence="1">
    <location>
        <begin position="8"/>
        <end position="65"/>
    </location>
</feature>
<reference evidence="2 3" key="1">
    <citation type="submission" date="2020-07" db="EMBL/GenBank/DDBJ databases">
        <title>Sequencing the genomes of 1000 actinobacteria strains.</title>
        <authorList>
            <person name="Klenk H.-P."/>
        </authorList>
    </citation>
    <scope>NUCLEOTIDE SEQUENCE [LARGE SCALE GENOMIC DNA]</scope>
    <source>
        <strain evidence="2 3">DSM 22083</strain>
    </source>
</reference>
<evidence type="ECO:0000313" key="2">
    <source>
        <dbReference type="EMBL" id="NYE70438.1"/>
    </source>
</evidence>
<name>A0A7Y9LB41_9ACTN</name>
<dbReference type="EMBL" id="JACCBU010000001">
    <property type="protein sequence ID" value="NYE70438.1"/>
    <property type="molecule type" value="Genomic_DNA"/>
</dbReference>
<dbReference type="GO" id="GO:0016779">
    <property type="term" value="F:nucleotidyltransferase activity"/>
    <property type="evidence" value="ECO:0007669"/>
    <property type="project" value="InterPro"/>
</dbReference>
<keyword evidence="3" id="KW-1185">Reference proteome</keyword>
<comment type="caution">
    <text evidence="2">The sequence shown here is derived from an EMBL/GenBank/DDBJ whole genome shotgun (WGS) entry which is preliminary data.</text>
</comment>
<dbReference type="InterPro" id="IPR043519">
    <property type="entry name" value="NT_sf"/>
</dbReference>
<dbReference type="Proteomes" id="UP000569914">
    <property type="component" value="Unassembled WGS sequence"/>
</dbReference>
<evidence type="ECO:0000259" key="1">
    <source>
        <dbReference type="Pfam" id="PF01909"/>
    </source>
</evidence>
<proteinExistence type="predicted"/>
<dbReference type="Pfam" id="PF01909">
    <property type="entry name" value="NTP_transf_2"/>
    <property type="match status" value="1"/>
</dbReference>
<gene>
    <name evidence="2" type="ORF">BKA15_001767</name>
</gene>
<dbReference type="AlphaFoldDB" id="A0A7Y9LB41"/>
<organism evidence="2 3">
    <name type="scientific">Microlunatus parietis</name>
    <dbReference type="NCBI Taxonomy" id="682979"/>
    <lineage>
        <taxon>Bacteria</taxon>
        <taxon>Bacillati</taxon>
        <taxon>Actinomycetota</taxon>
        <taxon>Actinomycetes</taxon>
        <taxon>Propionibacteriales</taxon>
        <taxon>Propionibacteriaceae</taxon>
        <taxon>Microlunatus</taxon>
    </lineage>
</organism>
<evidence type="ECO:0000313" key="3">
    <source>
        <dbReference type="Proteomes" id="UP000569914"/>
    </source>
</evidence>
<dbReference type="RefSeq" id="WP_179749883.1">
    <property type="nucleotide sequence ID" value="NZ_JACCBU010000001.1"/>
</dbReference>
<accession>A0A7Y9LB41</accession>
<dbReference type="InterPro" id="IPR002934">
    <property type="entry name" value="Polymerase_NTP_transf_dom"/>
</dbReference>